<name>A0ACB8SE14_9AGAM</name>
<reference evidence="1" key="2">
    <citation type="journal article" date="2022" name="New Phytol.">
        <title>Evolutionary transition to the ectomycorrhizal habit in the genomes of a hyperdiverse lineage of mushroom-forming fungi.</title>
        <authorList>
            <person name="Looney B."/>
            <person name="Miyauchi S."/>
            <person name="Morin E."/>
            <person name="Drula E."/>
            <person name="Courty P.E."/>
            <person name="Kohler A."/>
            <person name="Kuo A."/>
            <person name="LaButti K."/>
            <person name="Pangilinan J."/>
            <person name="Lipzen A."/>
            <person name="Riley R."/>
            <person name="Andreopoulos W."/>
            <person name="He G."/>
            <person name="Johnson J."/>
            <person name="Nolan M."/>
            <person name="Tritt A."/>
            <person name="Barry K.W."/>
            <person name="Grigoriev I.V."/>
            <person name="Nagy L.G."/>
            <person name="Hibbett D."/>
            <person name="Henrissat B."/>
            <person name="Matheny P.B."/>
            <person name="Labbe J."/>
            <person name="Martin F.M."/>
        </authorList>
    </citation>
    <scope>NUCLEOTIDE SEQUENCE</scope>
    <source>
        <strain evidence="1">HHB10654</strain>
    </source>
</reference>
<organism evidence="1 2">
    <name type="scientific">Artomyces pyxidatus</name>
    <dbReference type="NCBI Taxonomy" id="48021"/>
    <lineage>
        <taxon>Eukaryota</taxon>
        <taxon>Fungi</taxon>
        <taxon>Dikarya</taxon>
        <taxon>Basidiomycota</taxon>
        <taxon>Agaricomycotina</taxon>
        <taxon>Agaricomycetes</taxon>
        <taxon>Russulales</taxon>
        <taxon>Auriscalpiaceae</taxon>
        <taxon>Artomyces</taxon>
    </lineage>
</organism>
<accession>A0ACB8SE14</accession>
<comment type="caution">
    <text evidence="1">The sequence shown here is derived from an EMBL/GenBank/DDBJ whole genome shotgun (WGS) entry which is preliminary data.</text>
</comment>
<dbReference type="EMBL" id="MU277422">
    <property type="protein sequence ID" value="KAI0054467.1"/>
    <property type="molecule type" value="Genomic_DNA"/>
</dbReference>
<sequence>MPRTRQTARRSGPFPVPSQPPIAIPRLVTVSIDGGYVSSGSESELDSGDASGSENSSDERSTDSEEERSLIEVEDLLREDVDDDGSIAQDTSIADEGLVVNQEDVLEIETTTVVNLDPEQVGAGETQHATLYLDVEPTVTEPNATDHPIEVEHDFDDNVSVAGGAITGTHEVWTPIVFQGYATDVGPDGYWSYMYWVPELNAEDNVIILPQE</sequence>
<reference evidence="1" key="1">
    <citation type="submission" date="2021-03" db="EMBL/GenBank/DDBJ databases">
        <authorList>
            <consortium name="DOE Joint Genome Institute"/>
            <person name="Ahrendt S."/>
            <person name="Looney B.P."/>
            <person name="Miyauchi S."/>
            <person name="Morin E."/>
            <person name="Drula E."/>
            <person name="Courty P.E."/>
            <person name="Chicoki N."/>
            <person name="Fauchery L."/>
            <person name="Kohler A."/>
            <person name="Kuo A."/>
            <person name="Labutti K."/>
            <person name="Pangilinan J."/>
            <person name="Lipzen A."/>
            <person name="Riley R."/>
            <person name="Andreopoulos W."/>
            <person name="He G."/>
            <person name="Johnson J."/>
            <person name="Barry K.W."/>
            <person name="Grigoriev I.V."/>
            <person name="Nagy L."/>
            <person name="Hibbett D."/>
            <person name="Henrissat B."/>
            <person name="Matheny P.B."/>
            <person name="Labbe J."/>
            <person name="Martin F."/>
        </authorList>
    </citation>
    <scope>NUCLEOTIDE SEQUENCE</scope>
    <source>
        <strain evidence="1">HHB10654</strain>
    </source>
</reference>
<evidence type="ECO:0000313" key="2">
    <source>
        <dbReference type="Proteomes" id="UP000814140"/>
    </source>
</evidence>
<protein>
    <submittedName>
        <fullName evidence="1">Uncharacterized protein</fullName>
    </submittedName>
</protein>
<keyword evidence="2" id="KW-1185">Reference proteome</keyword>
<gene>
    <name evidence="1" type="ORF">BV25DRAFT_1922654</name>
</gene>
<dbReference type="Proteomes" id="UP000814140">
    <property type="component" value="Unassembled WGS sequence"/>
</dbReference>
<proteinExistence type="predicted"/>
<evidence type="ECO:0000313" key="1">
    <source>
        <dbReference type="EMBL" id="KAI0054467.1"/>
    </source>
</evidence>